<sequence>MKLLWKRSENSRLAILTIMVLLLIWEGAVRAFGVREFLLPPPTKILTEFLAQPGFC</sequence>
<dbReference type="Proteomes" id="UP000005808">
    <property type="component" value="Unassembled WGS sequence"/>
</dbReference>
<comment type="caution">
    <text evidence="1">The sequence shown here is derived from an EMBL/GenBank/DDBJ whole genome shotgun (WGS) entry which is preliminary data.</text>
</comment>
<evidence type="ECO:0000313" key="2">
    <source>
        <dbReference type="Proteomes" id="UP000005808"/>
    </source>
</evidence>
<accession>H1SIG1</accession>
<dbReference type="AlphaFoldDB" id="H1SIG1"/>
<name>H1SIG1_9BURK</name>
<organism evidence="1 2">
    <name type="scientific">Cupriavidus basilensis OR16</name>
    <dbReference type="NCBI Taxonomy" id="1127483"/>
    <lineage>
        <taxon>Bacteria</taxon>
        <taxon>Pseudomonadati</taxon>
        <taxon>Pseudomonadota</taxon>
        <taxon>Betaproteobacteria</taxon>
        <taxon>Burkholderiales</taxon>
        <taxon>Burkholderiaceae</taxon>
        <taxon>Cupriavidus</taxon>
    </lineage>
</organism>
<evidence type="ECO:0000313" key="1">
    <source>
        <dbReference type="EMBL" id="EHP37693.1"/>
    </source>
</evidence>
<gene>
    <name evidence="1" type="ORF">OR16_41409</name>
</gene>
<reference evidence="1 2" key="1">
    <citation type="journal article" date="2012" name="J. Bacteriol.">
        <title>De Novo Genome Project of Cupriavidus basilensis OR16.</title>
        <authorList>
            <person name="Cserhati M."/>
            <person name="Kriszt B."/>
            <person name="Szoboszlay S."/>
            <person name="Toth A."/>
            <person name="Szabo I."/>
            <person name="Tancsics A."/>
            <person name="Nagy I."/>
            <person name="Horvath B."/>
            <person name="Nagy I."/>
            <person name="Kukolya J."/>
        </authorList>
    </citation>
    <scope>NUCLEOTIDE SEQUENCE [LARGE SCALE GENOMIC DNA]</scope>
    <source>
        <strain evidence="1 2">OR16</strain>
    </source>
</reference>
<dbReference type="EMBL" id="AHJE01000209">
    <property type="protein sequence ID" value="EHP37693.1"/>
    <property type="molecule type" value="Genomic_DNA"/>
</dbReference>
<protein>
    <submittedName>
        <fullName evidence="1">Binding-protein dependent transport system inner membrane protein</fullName>
    </submittedName>
</protein>
<dbReference type="RefSeq" id="WP_006164632.1">
    <property type="nucleotide sequence ID" value="NZ_AHJE01000209.1"/>
</dbReference>
<proteinExistence type="predicted"/>
<dbReference type="PATRIC" id="fig|1127483.3.peg.8217"/>